<dbReference type="InterPro" id="IPR013154">
    <property type="entry name" value="ADH-like_N"/>
</dbReference>
<dbReference type="Gene3D" id="3.40.50.720">
    <property type="entry name" value="NAD(P)-binding Rossmann-like Domain"/>
    <property type="match status" value="1"/>
</dbReference>
<name>A0ABT5BXE1_9BACT</name>
<comment type="cofactor">
    <cofactor evidence="1">
        <name>Zn(2+)</name>
        <dbReference type="ChEBI" id="CHEBI:29105"/>
    </cofactor>
</comment>
<dbReference type="Gene3D" id="3.90.180.10">
    <property type="entry name" value="Medium-chain alcohol dehydrogenases, catalytic domain"/>
    <property type="match status" value="1"/>
</dbReference>
<keyword evidence="9" id="KW-1185">Reference proteome</keyword>
<dbReference type="SUPFAM" id="SSF51735">
    <property type="entry name" value="NAD(P)-binding Rossmann-fold domains"/>
    <property type="match status" value="1"/>
</dbReference>
<comment type="caution">
    <text evidence="8">The sequence shown here is derived from an EMBL/GenBank/DDBJ whole genome shotgun (WGS) entry which is preliminary data.</text>
</comment>
<dbReference type="SUPFAM" id="SSF50129">
    <property type="entry name" value="GroES-like"/>
    <property type="match status" value="1"/>
</dbReference>
<dbReference type="InterPro" id="IPR031640">
    <property type="entry name" value="Glu_dehyd_C"/>
</dbReference>
<feature type="domain" description="Alcohol dehydrogenase-like N-terminal" evidence="6">
    <location>
        <begin position="21"/>
        <end position="137"/>
    </location>
</feature>
<evidence type="ECO:0000259" key="6">
    <source>
        <dbReference type="Pfam" id="PF08240"/>
    </source>
</evidence>
<feature type="compositionally biased region" description="Low complexity" evidence="5">
    <location>
        <begin position="365"/>
        <end position="385"/>
    </location>
</feature>
<dbReference type="RefSeq" id="WP_272095685.1">
    <property type="nucleotide sequence ID" value="NZ_JAQNDK010000001.1"/>
</dbReference>
<evidence type="ECO:0000259" key="7">
    <source>
        <dbReference type="Pfam" id="PF16912"/>
    </source>
</evidence>
<dbReference type="InterPro" id="IPR011032">
    <property type="entry name" value="GroES-like_sf"/>
</dbReference>
<feature type="domain" description="Glucose dehydrogenase C-terminal" evidence="7">
    <location>
        <begin position="142"/>
        <end position="355"/>
    </location>
</feature>
<evidence type="ECO:0000313" key="9">
    <source>
        <dbReference type="Proteomes" id="UP001217485"/>
    </source>
</evidence>
<organism evidence="8 9">
    <name type="scientific">Sorangium atrum</name>
    <dbReference type="NCBI Taxonomy" id="2995308"/>
    <lineage>
        <taxon>Bacteria</taxon>
        <taxon>Pseudomonadati</taxon>
        <taxon>Myxococcota</taxon>
        <taxon>Polyangia</taxon>
        <taxon>Polyangiales</taxon>
        <taxon>Polyangiaceae</taxon>
        <taxon>Sorangium</taxon>
    </lineage>
</organism>
<dbReference type="PANTHER" id="PTHR43189">
    <property type="entry name" value="ZINC-TYPE ALCOHOL DEHYDROGENASE-LIKE PROTEIN C1198.01-RELATED"/>
    <property type="match status" value="1"/>
</dbReference>
<keyword evidence="3" id="KW-0862">Zinc</keyword>
<gene>
    <name evidence="8" type="ORF">POL72_13935</name>
</gene>
<reference evidence="8 9" key="1">
    <citation type="submission" date="2023-01" db="EMBL/GenBank/DDBJ databases">
        <title>Minimal conservation of predation-associated metabolite biosynthetic gene clusters underscores biosynthetic potential of Myxococcota including descriptions for ten novel species: Archangium lansinium sp. nov., Myxococcus landrumus sp. nov., Nannocystis bai.</title>
        <authorList>
            <person name="Ahearne A."/>
            <person name="Stevens C."/>
            <person name="Dowd S."/>
        </authorList>
    </citation>
    <scope>NUCLEOTIDE SEQUENCE [LARGE SCALE GENOMIC DNA]</scope>
    <source>
        <strain evidence="8 9">WIWO2</strain>
    </source>
</reference>
<feature type="region of interest" description="Disordered" evidence="5">
    <location>
        <begin position="360"/>
        <end position="385"/>
    </location>
</feature>
<dbReference type="Pfam" id="PF16912">
    <property type="entry name" value="Glu_dehyd_C"/>
    <property type="match status" value="1"/>
</dbReference>
<evidence type="ECO:0000256" key="1">
    <source>
        <dbReference type="ARBA" id="ARBA00001947"/>
    </source>
</evidence>
<protein>
    <submittedName>
        <fullName evidence="8">Glucose 1-dehydrogenase</fullName>
    </submittedName>
</protein>
<dbReference type="Proteomes" id="UP001217485">
    <property type="component" value="Unassembled WGS sequence"/>
</dbReference>
<dbReference type="EMBL" id="JAQNDK010000001">
    <property type="protein sequence ID" value="MDC0678841.1"/>
    <property type="molecule type" value="Genomic_DNA"/>
</dbReference>
<evidence type="ECO:0000256" key="2">
    <source>
        <dbReference type="ARBA" id="ARBA00022723"/>
    </source>
</evidence>
<accession>A0ABT5BXE1</accession>
<evidence type="ECO:0000256" key="4">
    <source>
        <dbReference type="ARBA" id="ARBA00023002"/>
    </source>
</evidence>
<dbReference type="Pfam" id="PF08240">
    <property type="entry name" value="ADH_N"/>
    <property type="match status" value="1"/>
</dbReference>
<evidence type="ECO:0000256" key="3">
    <source>
        <dbReference type="ARBA" id="ARBA00022833"/>
    </source>
</evidence>
<dbReference type="CDD" id="cd08230">
    <property type="entry name" value="glucose_DH"/>
    <property type="match status" value="1"/>
</dbReference>
<dbReference type="InterPro" id="IPR036291">
    <property type="entry name" value="NAD(P)-bd_dom_sf"/>
</dbReference>
<keyword evidence="2" id="KW-0479">Metal-binding</keyword>
<sequence>MSERVVRLIEEDEPDGLRLAPGHVLLRTLEVGVCGTDREIAAFAYGSAPAGTDRLVLGHEALAEVVRTGAGVARVRPGDLVVPTVRRPCNRIECLACRVGHQDFCTTGQFVERGISGAGGFMTELFVEEERYLVPVPPAVGELGVLVEPLSVAAKAFAQLDAILARLPWDKDRAQALVLGAGPIGVLTAMGLVVKGYRTVVFSREPDDDDRAQIVRSIGADYVSSESTDIHGLASRMGRFDVIVEAVGVPEFAFRTLPALAVNGTFILTGVPAPRPEFAFDGAGLMHNFVMQNQVMFGTVNADHASYEAAVRMLEQCLVRFPDAVRRVIARRVALDEAPALLRAAGGGVKTVIQIGEASTKARDGGLPAPGRGAARSASAGARER</sequence>
<keyword evidence="4" id="KW-0560">Oxidoreductase</keyword>
<dbReference type="PANTHER" id="PTHR43189:SF2">
    <property type="entry name" value="GLUCOSE 1-DEHYDROGENASE"/>
    <property type="match status" value="1"/>
</dbReference>
<evidence type="ECO:0000313" key="8">
    <source>
        <dbReference type="EMBL" id="MDC0678841.1"/>
    </source>
</evidence>
<evidence type="ECO:0000256" key="5">
    <source>
        <dbReference type="SAM" id="MobiDB-lite"/>
    </source>
</evidence>
<proteinExistence type="predicted"/>